<sequence>MAEKRERSQSPGPEVDAEIDGDTGAIVVSKKPRTDAQLVVGSVTKEGITRTSNLSAPIIQLSGHAGEVFSMRFSPDGQCIASGSFDKTIFLWRTYDENENYNVIAGHRNAVLEVHWFTDGEALLSCSADKTARCWDAETGAPIKKMGEHTAVVNSCCPLRRGAKVFVTGADDSTVKVWDMRVKKSVHTLRSEFPVCAVAFADAGDQVYSGGVDNAIKVWDLRRGGGADVEPSMLLKGHSDSVTGLRVSPDGGHLLSNAMDNTLREWDVRPYAPPNRCTKVFTGHMHNFEKNLLRCDYAADGSKVACGSADRMVYIWDTSTRKLLYKLPGHSGSVNEVVFHSKEPIVASASSDKTIFLGELTQ</sequence>
<feature type="repeat" description="WD" evidence="7">
    <location>
        <begin position="166"/>
        <end position="188"/>
    </location>
</feature>
<dbReference type="PANTHER" id="PTHR44006:SF1">
    <property type="entry name" value="U5 SMALL NUCLEAR RIBONUCLEOPROTEIN 40 KDA PROTEIN"/>
    <property type="match status" value="1"/>
</dbReference>
<evidence type="ECO:0007829" key="11">
    <source>
        <dbReference type="PDB" id="8XI2"/>
    </source>
</evidence>
<dbReference type="InterPro" id="IPR001680">
    <property type="entry name" value="WD40_rpt"/>
</dbReference>
<evidence type="ECO:0000313" key="9">
    <source>
        <dbReference type="EMBL" id="PNW81667.1"/>
    </source>
</evidence>
<evidence type="ECO:0000313" key="10">
    <source>
        <dbReference type="Proteomes" id="UP000006906"/>
    </source>
</evidence>
<evidence type="ECO:0000256" key="6">
    <source>
        <dbReference type="ARBA" id="ARBA00023242"/>
    </source>
</evidence>
<dbReference type="InterPro" id="IPR019775">
    <property type="entry name" value="WD40_repeat_CS"/>
</dbReference>
<gene>
    <name evidence="9" type="ORF">CHLRE_06g255400v5</name>
</gene>
<evidence type="ECO:0000256" key="4">
    <source>
        <dbReference type="ARBA" id="ARBA00022737"/>
    </source>
</evidence>
<keyword evidence="11" id="KW-0002">3D-structure</keyword>
<feature type="repeat" description="WD" evidence="7">
    <location>
        <begin position="195"/>
        <end position="229"/>
    </location>
</feature>
<dbReference type="Gene3D" id="2.130.10.10">
    <property type="entry name" value="YVTN repeat-like/Quinoprotein amine dehydrogenase"/>
    <property type="match status" value="1"/>
</dbReference>
<dbReference type="FunFam" id="2.130.10.10:FF:000229">
    <property type="entry name" value="Small nuclear ribonucleoprotein U5 subunit 40"/>
    <property type="match status" value="1"/>
</dbReference>
<dbReference type="KEGG" id="cre:CHLRE_06g255400v5"/>
<dbReference type="Proteomes" id="UP000006906">
    <property type="component" value="Chromosome 6"/>
</dbReference>
<dbReference type="PROSITE" id="PS00678">
    <property type="entry name" value="WD_REPEATS_1"/>
    <property type="match status" value="1"/>
</dbReference>
<evidence type="ECO:0000256" key="1">
    <source>
        <dbReference type="ARBA" id="ARBA00004123"/>
    </source>
</evidence>
<dbReference type="GO" id="GO:0006397">
    <property type="term" value="P:mRNA processing"/>
    <property type="evidence" value="ECO:0007669"/>
    <property type="project" value="UniProtKB-KW"/>
</dbReference>
<dbReference type="Pfam" id="PF00400">
    <property type="entry name" value="WD40"/>
    <property type="match status" value="7"/>
</dbReference>
<dbReference type="RefSeq" id="XP_042923394.1">
    <property type="nucleotide sequence ID" value="XM_043062688.1"/>
</dbReference>
<dbReference type="PaxDb" id="3055-EDP08353"/>
<dbReference type="SUPFAM" id="SSF50978">
    <property type="entry name" value="WD40 repeat-like"/>
    <property type="match status" value="1"/>
</dbReference>
<feature type="repeat" description="WD" evidence="7">
    <location>
        <begin position="235"/>
        <end position="269"/>
    </location>
</feature>
<feature type="repeat" description="WD" evidence="7">
    <location>
        <begin position="104"/>
        <end position="145"/>
    </location>
</feature>
<comment type="subcellular location">
    <subcellularLocation>
        <location evidence="1">Nucleus</location>
    </subcellularLocation>
</comment>
<accession>A0A2K3DMA3</accession>
<feature type="disulfide bond" evidence="11">
    <location>
        <begin position="126"/>
        <end position="156"/>
    </location>
</feature>
<dbReference type="FunCoup" id="A0A2K3DMA3">
    <property type="interactions" value="2284"/>
</dbReference>
<dbReference type="InterPro" id="IPR020472">
    <property type="entry name" value="WD40_PAC1"/>
</dbReference>
<organism evidence="9 10">
    <name type="scientific">Chlamydomonas reinhardtii</name>
    <name type="common">Chlamydomonas smithii</name>
    <dbReference type="NCBI Taxonomy" id="3055"/>
    <lineage>
        <taxon>Eukaryota</taxon>
        <taxon>Viridiplantae</taxon>
        <taxon>Chlorophyta</taxon>
        <taxon>core chlorophytes</taxon>
        <taxon>Chlorophyceae</taxon>
        <taxon>CS clade</taxon>
        <taxon>Chlamydomonadales</taxon>
        <taxon>Chlamydomonadaceae</taxon>
        <taxon>Chlamydomonas</taxon>
    </lineage>
</organism>
<dbReference type="OrthoDB" id="1068471at2759"/>
<protein>
    <submittedName>
        <fullName evidence="9">Uncharacterized protein</fullName>
    </submittedName>
</protein>
<dbReference type="CDD" id="cd00200">
    <property type="entry name" value="WD40"/>
    <property type="match status" value="1"/>
</dbReference>
<dbReference type="PROSITE" id="PS50294">
    <property type="entry name" value="WD_REPEATS_REGION"/>
    <property type="match status" value="4"/>
</dbReference>
<feature type="repeat" description="WD" evidence="7">
    <location>
        <begin position="327"/>
        <end position="362"/>
    </location>
</feature>
<dbReference type="PANTHER" id="PTHR44006">
    <property type="entry name" value="U5 SMALL NUCLEAR RIBONUCLEOPROTEIN 40 KDA PROTEIN"/>
    <property type="match status" value="1"/>
</dbReference>
<reference evidence="11" key="2">
    <citation type="journal article" date="2025" name="EMBO J.">
        <title>Structure of a step II catalytically activated spliceosome from Chlamydomonas reinhardtii.</title>
        <authorList>
            <person name="Lu Y."/>
            <person name="Liang K."/>
            <person name="Zhan X."/>
        </authorList>
    </citation>
    <scope>STRUCTURE BY ELECTRON MICROSCOPY (2.60 ANGSTROMS)</scope>
    <scope>DISULFIDE BONDS</scope>
</reference>
<dbReference type="InterPro" id="IPR015943">
    <property type="entry name" value="WD40/YVTN_repeat-like_dom_sf"/>
</dbReference>
<proteinExistence type="evidence at protein level"/>
<dbReference type="Gramene" id="PNW81667">
    <property type="protein sequence ID" value="PNW81667"/>
    <property type="gene ID" value="CHLRE_06g255400v5"/>
</dbReference>
<dbReference type="OMA" id="IWDIRPY"/>
<dbReference type="STRING" id="3055.A0A2K3DMA3"/>
<feature type="repeat" description="WD" evidence="7">
    <location>
        <begin position="297"/>
        <end position="326"/>
    </location>
</feature>
<keyword evidence="6" id="KW-0539">Nucleus</keyword>
<keyword evidence="5" id="KW-0508">mRNA splicing</keyword>
<dbReference type="PRINTS" id="PR00320">
    <property type="entry name" value="GPROTEINBRPT"/>
</dbReference>
<evidence type="ECO:0000256" key="8">
    <source>
        <dbReference type="SAM" id="MobiDB-lite"/>
    </source>
</evidence>
<dbReference type="InterPro" id="IPR036322">
    <property type="entry name" value="WD40_repeat_dom_sf"/>
</dbReference>
<feature type="repeat" description="WD" evidence="7">
    <location>
        <begin position="61"/>
        <end position="102"/>
    </location>
</feature>
<name>A0A2K3DMA3_CHLRE</name>
<evidence type="ECO:0000256" key="7">
    <source>
        <dbReference type="PROSITE-ProRule" id="PRU00221"/>
    </source>
</evidence>
<dbReference type="EMBL" id="CM008967">
    <property type="protein sequence ID" value="PNW81667.1"/>
    <property type="molecule type" value="Genomic_DNA"/>
</dbReference>
<keyword evidence="4" id="KW-0677">Repeat</keyword>
<dbReference type="GO" id="GO:0000375">
    <property type="term" value="P:RNA splicing, via transesterification reactions"/>
    <property type="evidence" value="ECO:0007669"/>
    <property type="project" value="UniProtKB-ARBA"/>
</dbReference>
<keyword evidence="10" id="KW-1185">Reference proteome</keyword>
<evidence type="ECO:0000256" key="5">
    <source>
        <dbReference type="ARBA" id="ARBA00023187"/>
    </source>
</evidence>
<keyword evidence="2 7" id="KW-0853">WD repeat</keyword>
<evidence type="ECO:0000256" key="2">
    <source>
        <dbReference type="ARBA" id="ARBA00022574"/>
    </source>
</evidence>
<dbReference type="InterPro" id="IPR052234">
    <property type="entry name" value="U5_snRNP_Component"/>
</dbReference>
<dbReference type="SMART" id="SM00320">
    <property type="entry name" value="WD40"/>
    <property type="match status" value="7"/>
</dbReference>
<dbReference type="InParanoid" id="A0A2K3DMA3"/>
<dbReference type="GeneID" id="5722131"/>
<evidence type="ECO:0000256" key="3">
    <source>
        <dbReference type="ARBA" id="ARBA00022664"/>
    </source>
</evidence>
<dbReference type="GO" id="GO:0005682">
    <property type="term" value="C:U5 snRNP"/>
    <property type="evidence" value="ECO:0007669"/>
    <property type="project" value="UniProtKB-ARBA"/>
</dbReference>
<dbReference type="ExpressionAtlas" id="A0A2K3DMA3">
    <property type="expression patterns" value="baseline and differential"/>
</dbReference>
<keyword evidence="3" id="KW-0507">mRNA processing</keyword>
<dbReference type="SMR" id="A0A2K3DMA3"/>
<dbReference type="EMDB" id="EMD-38362"/>
<feature type="region of interest" description="Disordered" evidence="8">
    <location>
        <begin position="1"/>
        <end position="23"/>
    </location>
</feature>
<dbReference type="GO" id="GO:0071013">
    <property type="term" value="C:catalytic step 2 spliceosome"/>
    <property type="evidence" value="ECO:0000318"/>
    <property type="project" value="GO_Central"/>
</dbReference>
<dbReference type="PROSITE" id="PS50082">
    <property type="entry name" value="WD_REPEATS_2"/>
    <property type="match status" value="7"/>
</dbReference>
<reference evidence="9 10" key="1">
    <citation type="journal article" date="2007" name="Science">
        <title>The Chlamydomonas genome reveals the evolution of key animal and plant functions.</title>
        <authorList>
            <person name="Merchant S.S."/>
            <person name="Prochnik S.E."/>
            <person name="Vallon O."/>
            <person name="Harris E.H."/>
            <person name="Karpowicz S.J."/>
            <person name="Witman G.B."/>
            <person name="Terry A."/>
            <person name="Salamov A."/>
            <person name="Fritz-Laylin L.K."/>
            <person name="Marechal-Drouard L."/>
            <person name="Marshall W.F."/>
            <person name="Qu L.H."/>
            <person name="Nelson D.R."/>
            <person name="Sanderfoot A.A."/>
            <person name="Spalding M.H."/>
            <person name="Kapitonov V.V."/>
            <person name="Ren Q."/>
            <person name="Ferris P."/>
            <person name="Lindquist E."/>
            <person name="Shapiro H."/>
            <person name="Lucas S.M."/>
            <person name="Grimwood J."/>
            <person name="Schmutz J."/>
            <person name="Cardol P."/>
            <person name="Cerutti H."/>
            <person name="Chanfreau G."/>
            <person name="Chen C.L."/>
            <person name="Cognat V."/>
            <person name="Croft M.T."/>
            <person name="Dent R."/>
            <person name="Dutcher S."/>
            <person name="Fernandez E."/>
            <person name="Fukuzawa H."/>
            <person name="Gonzalez-Ballester D."/>
            <person name="Gonzalez-Halphen D."/>
            <person name="Hallmann A."/>
            <person name="Hanikenne M."/>
            <person name="Hippler M."/>
            <person name="Inwood W."/>
            <person name="Jabbari K."/>
            <person name="Kalanon M."/>
            <person name="Kuras R."/>
            <person name="Lefebvre P.A."/>
            <person name="Lemaire S.D."/>
            <person name="Lobanov A.V."/>
            <person name="Lohr M."/>
            <person name="Manuell A."/>
            <person name="Meier I."/>
            <person name="Mets L."/>
            <person name="Mittag M."/>
            <person name="Mittelmeier T."/>
            <person name="Moroney J.V."/>
            <person name="Moseley J."/>
            <person name="Napoli C."/>
            <person name="Nedelcu A.M."/>
            <person name="Niyogi K."/>
            <person name="Novoselov S.V."/>
            <person name="Paulsen I.T."/>
            <person name="Pazour G."/>
            <person name="Purton S."/>
            <person name="Ral J.P."/>
            <person name="Riano-Pachon D.M."/>
            <person name="Riekhof W."/>
            <person name="Rymarquis L."/>
            <person name="Schroda M."/>
            <person name="Stern D."/>
            <person name="Umen J."/>
            <person name="Willows R."/>
            <person name="Wilson N."/>
            <person name="Zimmer S.L."/>
            <person name="Allmer J."/>
            <person name="Balk J."/>
            <person name="Bisova K."/>
            <person name="Chen C.J."/>
            <person name="Elias M."/>
            <person name="Gendler K."/>
            <person name="Hauser C."/>
            <person name="Lamb M.R."/>
            <person name="Ledford H."/>
            <person name="Long J.C."/>
            <person name="Minagawa J."/>
            <person name="Page M.D."/>
            <person name="Pan J."/>
            <person name="Pootakham W."/>
            <person name="Roje S."/>
            <person name="Rose A."/>
            <person name="Stahlberg E."/>
            <person name="Terauchi A.M."/>
            <person name="Yang P."/>
            <person name="Ball S."/>
            <person name="Bowler C."/>
            <person name="Dieckmann C.L."/>
            <person name="Gladyshev V.N."/>
            <person name="Green P."/>
            <person name="Jorgensen R."/>
            <person name="Mayfield S."/>
            <person name="Mueller-Roeber B."/>
            <person name="Rajamani S."/>
            <person name="Sayre R.T."/>
            <person name="Brokstein P."/>
            <person name="Dubchak I."/>
            <person name="Goodstein D."/>
            <person name="Hornick L."/>
            <person name="Huang Y.W."/>
            <person name="Jhaveri J."/>
            <person name="Luo Y."/>
            <person name="Martinez D."/>
            <person name="Ngau W.C."/>
            <person name="Otillar B."/>
            <person name="Poliakov A."/>
            <person name="Porter A."/>
            <person name="Szajkowski L."/>
            <person name="Werner G."/>
            <person name="Zhou K."/>
            <person name="Grigoriev I.V."/>
            <person name="Rokhsar D.S."/>
            <person name="Grossman A.R."/>
        </authorList>
    </citation>
    <scope>NUCLEOTIDE SEQUENCE [LARGE SCALE GENOMIC DNA]</scope>
    <source>
        <strain evidence="10">CC-503</strain>
    </source>
</reference>
<dbReference type="AlphaFoldDB" id="A0A2K3DMA3"/>
<dbReference type="PDB" id="8XI2">
    <property type="method" value="EM"/>
    <property type="resolution" value="2.60 A"/>
    <property type="chains" value="E=1-362"/>
</dbReference>